<keyword evidence="3" id="KW-1185">Reference proteome</keyword>
<reference evidence="2 3" key="1">
    <citation type="journal article" date="2016" name="Mol. Biol. Evol.">
        <title>Comparative Genomics of Early-Diverging Mushroom-Forming Fungi Provides Insights into the Origins of Lignocellulose Decay Capabilities.</title>
        <authorList>
            <person name="Nagy L.G."/>
            <person name="Riley R."/>
            <person name="Tritt A."/>
            <person name="Adam C."/>
            <person name="Daum C."/>
            <person name="Floudas D."/>
            <person name="Sun H."/>
            <person name="Yadav J.S."/>
            <person name="Pangilinan J."/>
            <person name="Larsson K.H."/>
            <person name="Matsuura K."/>
            <person name="Barry K."/>
            <person name="Labutti K."/>
            <person name="Kuo R."/>
            <person name="Ohm R.A."/>
            <person name="Bhattacharya S.S."/>
            <person name="Shirouzu T."/>
            <person name="Yoshinaga Y."/>
            <person name="Martin F.M."/>
            <person name="Grigoriev I.V."/>
            <person name="Hibbett D.S."/>
        </authorList>
    </citation>
    <scope>NUCLEOTIDE SEQUENCE [LARGE SCALE GENOMIC DNA]</scope>
    <source>
        <strain evidence="2 3">HHB12029</strain>
    </source>
</reference>
<protein>
    <submittedName>
        <fullName evidence="2">Uncharacterized protein</fullName>
    </submittedName>
</protein>
<organism evidence="2 3">
    <name type="scientific">Exidia glandulosa HHB12029</name>
    <dbReference type="NCBI Taxonomy" id="1314781"/>
    <lineage>
        <taxon>Eukaryota</taxon>
        <taxon>Fungi</taxon>
        <taxon>Dikarya</taxon>
        <taxon>Basidiomycota</taxon>
        <taxon>Agaricomycotina</taxon>
        <taxon>Agaricomycetes</taxon>
        <taxon>Auriculariales</taxon>
        <taxon>Exidiaceae</taxon>
        <taxon>Exidia</taxon>
    </lineage>
</organism>
<accession>A0A165FPH5</accession>
<dbReference type="Proteomes" id="UP000077266">
    <property type="component" value="Unassembled WGS sequence"/>
</dbReference>
<gene>
    <name evidence="2" type="ORF">EXIGLDRAFT_838583</name>
</gene>
<dbReference type="EMBL" id="KV426075">
    <property type="protein sequence ID" value="KZV89322.1"/>
    <property type="molecule type" value="Genomic_DNA"/>
</dbReference>
<dbReference type="InParanoid" id="A0A165FPH5"/>
<feature type="region of interest" description="Disordered" evidence="1">
    <location>
        <begin position="1"/>
        <end position="37"/>
    </location>
</feature>
<proteinExistence type="predicted"/>
<dbReference type="AlphaFoldDB" id="A0A165FPH5"/>
<evidence type="ECO:0000313" key="2">
    <source>
        <dbReference type="EMBL" id="KZV89322.1"/>
    </source>
</evidence>
<evidence type="ECO:0000313" key="3">
    <source>
        <dbReference type="Proteomes" id="UP000077266"/>
    </source>
</evidence>
<sequence>MSAVYRASDAGLPLPALERSNSDSSASTDSEGPVTPPNERVLVAIEHAKSQMPALAPTLVMDEDDAGKQLITSSSNPELDLERGVIVLGCTPCSGDVHIKTSCWHAGPLNGHPHELQVAAGRRTAPSTRDLDWTTTSAAAREYAKATGRKMCPLGVSYLLTDAETEAMEEVADAAVERARNNFVKKAFVRISYHEYGLP</sequence>
<evidence type="ECO:0000256" key="1">
    <source>
        <dbReference type="SAM" id="MobiDB-lite"/>
    </source>
</evidence>
<name>A0A165FPH5_EXIGL</name>